<evidence type="ECO:0000313" key="6">
    <source>
        <dbReference type="Proteomes" id="UP000749646"/>
    </source>
</evidence>
<feature type="region of interest" description="Disordered" evidence="3">
    <location>
        <begin position="308"/>
        <end position="334"/>
    </location>
</feature>
<evidence type="ECO:0000313" key="5">
    <source>
        <dbReference type="EMBL" id="KAF9953836.1"/>
    </source>
</evidence>
<feature type="compositionally biased region" description="Low complexity" evidence="3">
    <location>
        <begin position="740"/>
        <end position="752"/>
    </location>
</feature>
<dbReference type="AlphaFoldDB" id="A0A9P6IYI8"/>
<dbReference type="Gene3D" id="2.30.30.40">
    <property type="entry name" value="SH3 Domains"/>
    <property type="match status" value="1"/>
</dbReference>
<dbReference type="InterPro" id="IPR036028">
    <property type="entry name" value="SH3-like_dom_sf"/>
</dbReference>
<feature type="compositionally biased region" description="Acidic residues" evidence="3">
    <location>
        <begin position="519"/>
        <end position="530"/>
    </location>
</feature>
<evidence type="ECO:0000256" key="2">
    <source>
        <dbReference type="PROSITE-ProRule" id="PRU00192"/>
    </source>
</evidence>
<feature type="compositionally biased region" description="Polar residues" evidence="3">
    <location>
        <begin position="980"/>
        <end position="996"/>
    </location>
</feature>
<feature type="region of interest" description="Disordered" evidence="3">
    <location>
        <begin position="962"/>
        <end position="1064"/>
    </location>
</feature>
<feature type="region of interest" description="Disordered" evidence="3">
    <location>
        <begin position="571"/>
        <end position="609"/>
    </location>
</feature>
<dbReference type="Pfam" id="PF00018">
    <property type="entry name" value="SH3_1"/>
    <property type="match status" value="1"/>
</dbReference>
<dbReference type="SUPFAM" id="SSF50044">
    <property type="entry name" value="SH3-domain"/>
    <property type="match status" value="1"/>
</dbReference>
<feature type="compositionally biased region" description="Low complexity" evidence="3">
    <location>
        <begin position="310"/>
        <end position="322"/>
    </location>
</feature>
<evidence type="ECO:0000259" key="4">
    <source>
        <dbReference type="PROSITE" id="PS50002"/>
    </source>
</evidence>
<feature type="compositionally biased region" description="Polar residues" evidence="3">
    <location>
        <begin position="805"/>
        <end position="818"/>
    </location>
</feature>
<feature type="non-terminal residue" evidence="5">
    <location>
        <position position="1"/>
    </location>
</feature>
<feature type="domain" description="SH3" evidence="4">
    <location>
        <begin position="16"/>
        <end position="75"/>
    </location>
</feature>
<feature type="compositionally biased region" description="Basic and acidic residues" evidence="3">
    <location>
        <begin position="901"/>
        <end position="918"/>
    </location>
</feature>
<reference evidence="5" key="1">
    <citation type="journal article" date="2020" name="Fungal Divers.">
        <title>Resolving the Mortierellaceae phylogeny through synthesis of multi-gene phylogenetics and phylogenomics.</title>
        <authorList>
            <person name="Vandepol N."/>
            <person name="Liber J."/>
            <person name="Desiro A."/>
            <person name="Na H."/>
            <person name="Kennedy M."/>
            <person name="Barry K."/>
            <person name="Grigoriev I.V."/>
            <person name="Miller A.N."/>
            <person name="O'Donnell K."/>
            <person name="Stajich J.E."/>
            <person name="Bonito G."/>
        </authorList>
    </citation>
    <scope>NUCLEOTIDE SEQUENCE</scope>
    <source>
        <strain evidence="5">MES-2147</strain>
    </source>
</reference>
<gene>
    <name evidence="5" type="ORF">BGZ65_004430</name>
</gene>
<keyword evidence="6" id="KW-1185">Reference proteome</keyword>
<feature type="region of interest" description="Disordered" evidence="3">
    <location>
        <begin position="473"/>
        <end position="497"/>
    </location>
</feature>
<feature type="compositionally biased region" description="Polar residues" evidence="3">
    <location>
        <begin position="886"/>
        <end position="900"/>
    </location>
</feature>
<feature type="compositionally biased region" description="Basic and acidic residues" evidence="3">
    <location>
        <begin position="842"/>
        <end position="853"/>
    </location>
</feature>
<dbReference type="OrthoDB" id="28357at2759"/>
<name>A0A9P6IYI8_9FUNG</name>
<evidence type="ECO:0000256" key="3">
    <source>
        <dbReference type="SAM" id="MobiDB-lite"/>
    </source>
</evidence>
<feature type="region of interest" description="Disordered" evidence="3">
    <location>
        <begin position="653"/>
        <end position="682"/>
    </location>
</feature>
<feature type="compositionally biased region" description="Polar residues" evidence="3">
    <location>
        <begin position="866"/>
        <end position="876"/>
    </location>
</feature>
<accession>A0A9P6IYI8</accession>
<proteinExistence type="predicted"/>
<dbReference type="Proteomes" id="UP000749646">
    <property type="component" value="Unassembled WGS sequence"/>
</dbReference>
<sequence>MGSDDGHTMFINPCAEGDFIVRALHEYHTDSVGHLSFAQFQYIKVKHCEESGWWLGESENSRGWFPSNRVERVPAVYETEITSEDYDQIRTGLDGVETQFLGEPVVEPVSDSMQPEWGARSPPLSRTRAGQLAFPPSQLSASLSYHISCSTESSSADMQDGLIYSPTAASMSDVDTTDVAYAYSDFVTEVTVYVQELRGAVTHGEVDRYQPIVANIISCVKALLVFTNTIARDSEVLQAYSELAKSRRIILRALGKLYSKCRVANGSQPMTTARQRQFAADKLGFFECAAATTAKVGDLDMLLMGSAGDVSSSPPSVSSVSHSRPRRRVSRANSAKGYKSFNAVRQWKADHQFKHNVAKQAVELLLSEYMECLNETNETTLLDRILTAAIQTAQAVEIFMMSADDMKSRTASIKEDTADNVNYRAHLSAASNELYEYIKFLGSRGYSDENSLNKLMSLAQELLRCLVDMEPYSPGSRRASVAQKQESEMPKSSTATSTVISPFISSIVTEIPSINGQGDDQDSYPMETDEMSSKYTLSRSTATPRPKHPTSPMSTAPVNRKFASLNSLNERHKRQPGGAGAGAGGPPSPDGDVAHPNPEAVYSEGNDLERKRVESYRSNHDSAVVMSARATPHQSMVTPQMGTIMTIPIAEEAEESHMESPEPELPQDTRDKADKNVAGPEGVIKGAERKVAASIIMMTTEVSQIKEEAVVPTIPHSSRHRFEQDPDAPPTPQIRPQYISESSSSSLAGSKSPRMTGADADGTRSSRSPGRRGASSRNERARSPAAAAVLAETESDGIGLGVSVPTETRTRAPSPSAGSSTLPRSSRAATSRSPVPPSPRLEATRRTRQETRSHSPNTGADLRPFSRNSNNSSTGLSPAGIPLSRRGSQGSIRSDVSASRRSNDSQRVRDHDYQDRRQPSSQSGPRRGSNSGGTVRAEQQAKGDELLSGLSAPTMSQVQNFVDDLSNPQPLGKHSRRDSNQSNLSVGTECSVQSKASGRPVSPALRSRYGQHDGVSSGSSIKGRVSTDSTRSQHYPHQQPQQTKGASSGAYRPRQNKVGQVKVRASEENHKFETPFTTVTAAPGSWFLEYDYEADEVMYNENGTLVAATLDAYIEMLTSHKNTPEP</sequence>
<dbReference type="PROSITE" id="PS50002">
    <property type="entry name" value="SH3"/>
    <property type="match status" value="1"/>
</dbReference>
<organism evidence="5 6">
    <name type="scientific">Modicella reniformis</name>
    <dbReference type="NCBI Taxonomy" id="1440133"/>
    <lineage>
        <taxon>Eukaryota</taxon>
        <taxon>Fungi</taxon>
        <taxon>Fungi incertae sedis</taxon>
        <taxon>Mucoromycota</taxon>
        <taxon>Mortierellomycotina</taxon>
        <taxon>Mortierellomycetes</taxon>
        <taxon>Mortierellales</taxon>
        <taxon>Mortierellaceae</taxon>
        <taxon>Modicella</taxon>
    </lineage>
</organism>
<feature type="compositionally biased region" description="Low complexity" evidence="3">
    <location>
        <begin position="919"/>
        <end position="933"/>
    </location>
</feature>
<dbReference type="EMBL" id="JAAAHW010006876">
    <property type="protein sequence ID" value="KAF9953836.1"/>
    <property type="molecule type" value="Genomic_DNA"/>
</dbReference>
<comment type="caution">
    <text evidence="5">The sequence shown here is derived from an EMBL/GenBank/DDBJ whole genome shotgun (WGS) entry which is preliminary data.</text>
</comment>
<protein>
    <recommendedName>
        <fullName evidence="4">SH3 domain-containing protein</fullName>
    </recommendedName>
</protein>
<evidence type="ECO:0000256" key="1">
    <source>
        <dbReference type="ARBA" id="ARBA00022443"/>
    </source>
</evidence>
<keyword evidence="1 2" id="KW-0728">SH3 domain</keyword>
<feature type="compositionally biased region" description="Low complexity" evidence="3">
    <location>
        <begin position="765"/>
        <end position="776"/>
    </location>
</feature>
<feature type="compositionally biased region" description="Polar residues" evidence="3">
    <location>
        <begin position="1014"/>
        <end position="1046"/>
    </location>
</feature>
<feature type="compositionally biased region" description="Low complexity" evidence="3">
    <location>
        <begin position="819"/>
        <end position="833"/>
    </location>
</feature>
<dbReference type="InterPro" id="IPR001452">
    <property type="entry name" value="SH3_domain"/>
</dbReference>
<feature type="region of interest" description="Disordered" evidence="3">
    <location>
        <begin position="511"/>
        <end position="559"/>
    </location>
</feature>
<dbReference type="SMART" id="SM00326">
    <property type="entry name" value="SH3"/>
    <property type="match status" value="1"/>
</dbReference>
<feature type="compositionally biased region" description="Polar residues" evidence="3">
    <location>
        <begin position="533"/>
        <end position="543"/>
    </location>
</feature>
<feature type="region of interest" description="Disordered" evidence="3">
    <location>
        <begin position="708"/>
        <end position="946"/>
    </location>
</feature>